<dbReference type="CDD" id="cd17546">
    <property type="entry name" value="REC_hyHK_CKI1_RcsC-like"/>
    <property type="match status" value="1"/>
</dbReference>
<dbReference type="GO" id="GO:0034757">
    <property type="term" value="P:negative regulation of iron ion transport"/>
    <property type="evidence" value="ECO:0007669"/>
    <property type="project" value="UniProtKB-ARBA"/>
</dbReference>
<evidence type="ECO:0000256" key="6">
    <source>
        <dbReference type="ARBA" id="ARBA00022692"/>
    </source>
</evidence>
<dbReference type="Gene3D" id="1.10.287.130">
    <property type="match status" value="1"/>
</dbReference>
<dbReference type="GO" id="GO:0048509">
    <property type="term" value="P:regulation of meristem development"/>
    <property type="evidence" value="ECO:0007669"/>
    <property type="project" value="UniProtKB-ARBA"/>
</dbReference>
<dbReference type="GO" id="GO:0009651">
    <property type="term" value="P:response to salt stress"/>
    <property type="evidence" value="ECO:0007669"/>
    <property type="project" value="UniProtKB-ARBA"/>
</dbReference>
<dbReference type="FunFam" id="3.30.450.350:FF:000001">
    <property type="entry name" value="Histidine kinase 4"/>
    <property type="match status" value="1"/>
</dbReference>
<evidence type="ECO:0000256" key="2">
    <source>
        <dbReference type="ARBA" id="ARBA00004477"/>
    </source>
</evidence>
<dbReference type="PANTHER" id="PTHR43719">
    <property type="entry name" value="TWO-COMPONENT HISTIDINE KINASE"/>
    <property type="match status" value="1"/>
</dbReference>
<evidence type="ECO:0000313" key="17">
    <source>
        <dbReference type="Proteomes" id="UP000504603"/>
    </source>
</evidence>
<dbReference type="Proteomes" id="UP000504603">
    <property type="component" value="Unplaced"/>
</dbReference>
<dbReference type="GO" id="GO:0010271">
    <property type="term" value="P:regulation of chlorophyll catabolic process"/>
    <property type="evidence" value="ECO:0007669"/>
    <property type="project" value="UniProtKB-ARBA"/>
</dbReference>
<dbReference type="GO" id="GO:0005789">
    <property type="term" value="C:endoplasmic reticulum membrane"/>
    <property type="evidence" value="ECO:0007669"/>
    <property type="project" value="UniProtKB-SubCell"/>
</dbReference>
<evidence type="ECO:0000313" key="18">
    <source>
        <dbReference type="RefSeq" id="XP_022156062.1"/>
    </source>
</evidence>
<dbReference type="InterPro" id="IPR036097">
    <property type="entry name" value="HisK_dim/P_sf"/>
</dbReference>
<dbReference type="Gene3D" id="3.30.450.350">
    <property type="entry name" value="CHASE domain"/>
    <property type="match status" value="1"/>
</dbReference>
<dbReference type="Gene3D" id="6.10.250.1190">
    <property type="match status" value="1"/>
</dbReference>
<feature type="domain" description="CHASE" evidence="16">
    <location>
        <begin position="107"/>
        <end position="319"/>
    </location>
</feature>
<sequence length="1006" mass="111767">MSMKMQQSHHSVAVRFNEQIASKKGVTCIQANRAWLPKFLLLWILLVAFISMLIYKGMDADNKVRREEVLGSMCDQRARMLQDQFSVSVNHVHALAILISTFHYFKNISAIDQETFAEYTARTAFERPLLRGVAFAQRVVHSEREKFEKQHGWTIKTMEREVSPIRDEYAPVIFSQETVSYIESLDMMSGEEDRENILRSRETGKAVLTSPFRLLGSHHLGVVLTIPVYKTKLPANPTMEERTRATAGYLGGAFDVESLVENLLGQLAGNQAILVNVHDITNYSDPLIMYGYQYEDGDMSLLHESKLDFGDPFRKHQMICRYHQKAPTLWTALTTAFLFFVIGLLVGYILYGAATHIVKVEDDFHEMQELKGRAEAADIAKSQFLATVSHEIRTPMNGILGMLALLLDTELNSTQRDYAQTAQACGKALIALINEVLDRAKIEAGKLELEAVPFDLRLILDDVLSLFSEKSRHKGVELAVFVSDKVPEVVMGDPGRFRQVVTNLVGNSVKFTERGHIFVKVQLAEQSMTSTIMKSETHVNGNLDDGALYNKHQSETLSGCEAADNQNSWDTFKHLIANEEFRPNTSSNLSVTNESSSDIVTVMISVEDTGIGIPLCAQGRVFMPFMQADSSTSRNYGGTGIGLSISKCLVELMGGQINFVSRPQVGSTFSFTAVFGKCEKKATVDIKKSNLEELPSAFKGLKAVVIDGKPVRAAVTKYHLKRLGILVEISTSVKMAAAYGGKNGSVRSSNIFQPDVVLLEKDIFFSNEGCGCSNLLHQLDWKQNGHTLKLPKLILLATSISTAEFDKAKEAGFSDTLIMKPLRASMIGACLQQVLGSGKKRQLGKDMANGPTFLRGLLCGKKILVVDDNRVNRRVAAGALKKFGADVECAESGKAALALLQLPHSFDACFMDIQMPEMDGFEATRRIREMESKENEVLVRESGGKEDARKDEWHIPILAMTADVFQATYEKCLECGMDGYVSKPFQEEKLYQAVSKFFKSKPISDS</sequence>
<keyword evidence="11" id="KW-0675">Receptor</keyword>
<evidence type="ECO:0000259" key="16">
    <source>
        <dbReference type="PROSITE" id="PS50839"/>
    </source>
</evidence>
<dbReference type="GO" id="GO:0010087">
    <property type="term" value="P:phloem or xylem histogenesis"/>
    <property type="evidence" value="ECO:0007669"/>
    <property type="project" value="UniProtKB-ARBA"/>
</dbReference>
<dbReference type="GO" id="GO:0010029">
    <property type="term" value="P:regulation of seed germination"/>
    <property type="evidence" value="ECO:0007669"/>
    <property type="project" value="UniProtKB-ARBA"/>
</dbReference>
<evidence type="ECO:0000256" key="1">
    <source>
        <dbReference type="ARBA" id="ARBA00000085"/>
    </source>
</evidence>
<dbReference type="InterPro" id="IPR042240">
    <property type="entry name" value="CHASE_sf"/>
</dbReference>
<dbReference type="Pfam" id="PF00072">
    <property type="entry name" value="Response_reg"/>
    <property type="match status" value="1"/>
</dbReference>
<dbReference type="InterPro" id="IPR050956">
    <property type="entry name" value="2C_system_His_kinase"/>
</dbReference>
<organism evidence="17 18">
    <name type="scientific">Momordica charantia</name>
    <name type="common">Bitter gourd</name>
    <name type="synonym">Balsam pear</name>
    <dbReference type="NCBI Taxonomy" id="3673"/>
    <lineage>
        <taxon>Eukaryota</taxon>
        <taxon>Viridiplantae</taxon>
        <taxon>Streptophyta</taxon>
        <taxon>Embryophyta</taxon>
        <taxon>Tracheophyta</taxon>
        <taxon>Spermatophyta</taxon>
        <taxon>Magnoliopsida</taxon>
        <taxon>eudicotyledons</taxon>
        <taxon>Gunneridae</taxon>
        <taxon>Pentapetalae</taxon>
        <taxon>rosids</taxon>
        <taxon>fabids</taxon>
        <taxon>Cucurbitales</taxon>
        <taxon>Cucurbitaceae</taxon>
        <taxon>Momordiceae</taxon>
        <taxon>Momordica</taxon>
    </lineage>
</organism>
<evidence type="ECO:0000259" key="14">
    <source>
        <dbReference type="PROSITE" id="PS50109"/>
    </source>
</evidence>
<dbReference type="GO" id="GO:0080117">
    <property type="term" value="P:secondary growth"/>
    <property type="evidence" value="ECO:0007669"/>
    <property type="project" value="UniProtKB-ARBA"/>
</dbReference>
<evidence type="ECO:0000256" key="7">
    <source>
        <dbReference type="ARBA" id="ARBA00022777"/>
    </source>
</evidence>
<dbReference type="Pfam" id="PF24896">
    <property type="entry name" value="Receiver_CRE1"/>
    <property type="match status" value="1"/>
</dbReference>
<dbReference type="Pfam" id="PF02518">
    <property type="entry name" value="HATPase_c"/>
    <property type="match status" value="1"/>
</dbReference>
<evidence type="ECO:0000256" key="10">
    <source>
        <dbReference type="ARBA" id="ARBA00023136"/>
    </source>
</evidence>
<comment type="subcellular location">
    <subcellularLocation>
        <location evidence="2">Endoplasmic reticulum membrane</location>
        <topology evidence="2">Multi-pass membrane protein</topology>
    </subcellularLocation>
</comment>
<dbReference type="EC" id="2.7.13.3" evidence="3"/>
<keyword evidence="6 13" id="KW-0812">Transmembrane</keyword>
<feature type="domain" description="Histidine kinase" evidence="14">
    <location>
        <begin position="387"/>
        <end position="677"/>
    </location>
</feature>
<evidence type="ECO:0000256" key="9">
    <source>
        <dbReference type="ARBA" id="ARBA00022989"/>
    </source>
</evidence>
<dbReference type="InterPro" id="IPR001789">
    <property type="entry name" value="Sig_transdc_resp-reg_receiver"/>
</dbReference>
<evidence type="ECO:0000259" key="15">
    <source>
        <dbReference type="PROSITE" id="PS50110"/>
    </source>
</evidence>
<dbReference type="CDD" id="cd00082">
    <property type="entry name" value="HisKA"/>
    <property type="match status" value="1"/>
</dbReference>
<keyword evidence="5" id="KW-0808">Transferase</keyword>
<dbReference type="GO" id="GO:0043424">
    <property type="term" value="F:protein histidine kinase binding"/>
    <property type="evidence" value="ECO:0007669"/>
    <property type="project" value="UniProtKB-ARBA"/>
</dbReference>
<accession>A0A6J1DR17</accession>
<feature type="transmembrane region" description="Helical" evidence="13">
    <location>
        <begin position="40"/>
        <end position="58"/>
    </location>
</feature>
<dbReference type="PROSITE" id="PS50839">
    <property type="entry name" value="CHASE"/>
    <property type="match status" value="1"/>
</dbReference>
<keyword evidence="17" id="KW-1185">Reference proteome</keyword>
<dbReference type="GO" id="GO:0009884">
    <property type="term" value="F:cytokinin receptor activity"/>
    <property type="evidence" value="ECO:0007669"/>
    <property type="project" value="UniProtKB-ARBA"/>
</dbReference>
<comment type="caution">
    <text evidence="12">Lacks conserved residue(s) required for the propagation of feature annotation.</text>
</comment>
<dbReference type="InterPro" id="IPR056839">
    <property type="entry name" value="Receiver_AHK4/CRE1_1st"/>
</dbReference>
<dbReference type="Gene3D" id="3.30.565.10">
    <property type="entry name" value="Histidine kinase-like ATPase, C-terminal domain"/>
    <property type="match status" value="1"/>
</dbReference>
<gene>
    <name evidence="18" type="primary">LOC111023028</name>
</gene>
<evidence type="ECO:0000256" key="8">
    <source>
        <dbReference type="ARBA" id="ARBA00022824"/>
    </source>
</evidence>
<comment type="catalytic activity">
    <reaction evidence="1">
        <text>ATP + protein L-histidine = ADP + protein N-phospho-L-histidine.</text>
        <dbReference type="EC" id="2.7.13.3"/>
    </reaction>
</comment>
<feature type="modified residue" description="4-aspartylphosphate" evidence="12">
    <location>
        <position position="912"/>
    </location>
</feature>
<dbReference type="InterPro" id="IPR006189">
    <property type="entry name" value="CHASE_dom"/>
</dbReference>
<evidence type="ECO:0000256" key="11">
    <source>
        <dbReference type="ARBA" id="ARBA00023170"/>
    </source>
</evidence>
<dbReference type="PROSITE" id="PS50110">
    <property type="entry name" value="RESPONSE_REGULATORY"/>
    <property type="match status" value="2"/>
</dbReference>
<feature type="domain" description="Response regulatory" evidence="15">
    <location>
        <begin position="702"/>
        <end position="835"/>
    </location>
</feature>
<dbReference type="Pfam" id="PF03924">
    <property type="entry name" value="CHASE"/>
    <property type="match status" value="1"/>
</dbReference>
<dbReference type="InterPro" id="IPR036890">
    <property type="entry name" value="HATPase_C_sf"/>
</dbReference>
<dbReference type="FunFam" id="1.10.287.130:FF:000015">
    <property type="entry name" value="Histidine kinase 4"/>
    <property type="match status" value="1"/>
</dbReference>
<evidence type="ECO:0000256" key="12">
    <source>
        <dbReference type="PROSITE-ProRule" id="PRU00169"/>
    </source>
</evidence>
<feature type="transmembrane region" description="Helical" evidence="13">
    <location>
        <begin position="328"/>
        <end position="351"/>
    </location>
</feature>
<keyword evidence="8" id="KW-0256">Endoplasmic reticulum</keyword>
<keyword evidence="4 12" id="KW-0597">Phosphoprotein</keyword>
<dbReference type="GO" id="GO:0009414">
    <property type="term" value="P:response to water deprivation"/>
    <property type="evidence" value="ECO:0007669"/>
    <property type="project" value="UniProtKB-ARBA"/>
</dbReference>
<dbReference type="PANTHER" id="PTHR43719:SF51">
    <property type="entry name" value="HISTIDINE KINASE 4"/>
    <property type="match status" value="1"/>
</dbReference>
<dbReference type="RefSeq" id="XP_022156062.1">
    <property type="nucleotide sequence ID" value="XM_022300370.1"/>
</dbReference>
<dbReference type="InterPro" id="IPR003661">
    <property type="entry name" value="HisK_dim/P_dom"/>
</dbReference>
<dbReference type="GO" id="GO:0009909">
    <property type="term" value="P:regulation of flower development"/>
    <property type="evidence" value="ECO:0007669"/>
    <property type="project" value="UniProtKB-ARBA"/>
</dbReference>
<evidence type="ECO:0000256" key="4">
    <source>
        <dbReference type="ARBA" id="ARBA00022553"/>
    </source>
</evidence>
<dbReference type="CDD" id="cd16922">
    <property type="entry name" value="HATPase_EvgS-ArcB-TorS-like"/>
    <property type="match status" value="1"/>
</dbReference>
<protein>
    <recommendedName>
        <fullName evidence="3">histidine kinase</fullName>
        <ecNumber evidence="3">2.7.13.3</ecNumber>
    </recommendedName>
</protein>
<dbReference type="SUPFAM" id="SSF47384">
    <property type="entry name" value="Homodimeric domain of signal transducing histidine kinase"/>
    <property type="match status" value="1"/>
</dbReference>
<dbReference type="InterPro" id="IPR004358">
    <property type="entry name" value="Sig_transdc_His_kin-like_C"/>
</dbReference>
<dbReference type="GO" id="GO:0071215">
    <property type="term" value="P:cellular response to abscisic acid stimulus"/>
    <property type="evidence" value="ECO:0007669"/>
    <property type="project" value="UniProtKB-ARBA"/>
</dbReference>
<dbReference type="InterPro" id="IPR005467">
    <property type="entry name" value="His_kinase_dom"/>
</dbReference>
<reference evidence="18" key="1">
    <citation type="submission" date="2025-08" db="UniProtKB">
        <authorList>
            <consortium name="RefSeq"/>
        </authorList>
    </citation>
    <scope>IDENTIFICATION</scope>
    <source>
        <strain evidence="18">OHB3-1</strain>
    </source>
</reference>
<dbReference type="SUPFAM" id="SSF52172">
    <property type="entry name" value="CheY-like"/>
    <property type="match status" value="1"/>
</dbReference>
<keyword evidence="7 18" id="KW-0418">Kinase</keyword>
<dbReference type="FunFam" id="3.40.50.2300:FF:000137">
    <property type="entry name" value="Histidine kinase 3"/>
    <property type="match status" value="1"/>
</dbReference>
<dbReference type="PRINTS" id="PR00344">
    <property type="entry name" value="BCTRLSENSOR"/>
</dbReference>
<feature type="domain" description="Response regulatory" evidence="15">
    <location>
        <begin position="862"/>
        <end position="998"/>
    </location>
</feature>
<evidence type="ECO:0000256" key="5">
    <source>
        <dbReference type="ARBA" id="ARBA00022679"/>
    </source>
</evidence>
<dbReference type="AlphaFoldDB" id="A0A6J1DR17"/>
<dbReference type="InterPro" id="IPR011006">
    <property type="entry name" value="CheY-like_superfamily"/>
</dbReference>
<dbReference type="GeneID" id="111023028"/>
<evidence type="ECO:0000256" key="3">
    <source>
        <dbReference type="ARBA" id="ARBA00012438"/>
    </source>
</evidence>
<dbReference type="SMART" id="SM00387">
    <property type="entry name" value="HATPase_c"/>
    <property type="match status" value="1"/>
</dbReference>
<dbReference type="Gene3D" id="3.40.50.2300">
    <property type="match status" value="1"/>
</dbReference>
<dbReference type="SUPFAM" id="SSF55874">
    <property type="entry name" value="ATPase domain of HSP90 chaperone/DNA topoisomerase II/histidine kinase"/>
    <property type="match status" value="1"/>
</dbReference>
<evidence type="ECO:0000256" key="13">
    <source>
        <dbReference type="SAM" id="Phobius"/>
    </source>
</evidence>
<dbReference type="Pfam" id="PF00512">
    <property type="entry name" value="HisKA"/>
    <property type="match status" value="1"/>
</dbReference>
<keyword evidence="10 13" id="KW-0472">Membrane</keyword>
<dbReference type="SMART" id="SM01079">
    <property type="entry name" value="CHASE"/>
    <property type="match status" value="1"/>
</dbReference>
<dbReference type="GO" id="GO:0005634">
    <property type="term" value="C:nucleus"/>
    <property type="evidence" value="ECO:0007669"/>
    <property type="project" value="TreeGrafter"/>
</dbReference>
<dbReference type="SMART" id="SM00388">
    <property type="entry name" value="HisKA"/>
    <property type="match status" value="1"/>
</dbReference>
<dbReference type="SMART" id="SM00448">
    <property type="entry name" value="REC"/>
    <property type="match status" value="1"/>
</dbReference>
<keyword evidence="9 13" id="KW-1133">Transmembrane helix</keyword>
<dbReference type="GO" id="GO:0070417">
    <property type="term" value="P:cellular response to cold"/>
    <property type="evidence" value="ECO:0007669"/>
    <property type="project" value="UniProtKB-ARBA"/>
</dbReference>
<dbReference type="OrthoDB" id="303614at2759"/>
<dbReference type="PROSITE" id="PS50109">
    <property type="entry name" value="HIS_KIN"/>
    <property type="match status" value="1"/>
</dbReference>
<dbReference type="KEGG" id="mcha:111023028"/>
<dbReference type="GO" id="GO:0000155">
    <property type="term" value="F:phosphorelay sensor kinase activity"/>
    <property type="evidence" value="ECO:0007669"/>
    <property type="project" value="InterPro"/>
</dbReference>
<name>A0A6J1DR17_MOMCH</name>
<dbReference type="InterPro" id="IPR003594">
    <property type="entry name" value="HATPase_dom"/>
</dbReference>
<proteinExistence type="predicted"/>